<dbReference type="PANTHER" id="PTHR30606">
    <property type="entry name" value="LIPID A BIOSYNTHESIS LAUROYL ACYLTRANSFERASE"/>
    <property type="match status" value="1"/>
</dbReference>
<dbReference type="Pfam" id="PF03279">
    <property type="entry name" value="Lip_A_acyltrans"/>
    <property type="match status" value="1"/>
</dbReference>
<evidence type="ECO:0000256" key="1">
    <source>
        <dbReference type="ARBA" id="ARBA00004533"/>
    </source>
</evidence>
<evidence type="ECO:0000256" key="6">
    <source>
        <dbReference type="ARBA" id="ARBA00023315"/>
    </source>
</evidence>
<dbReference type="GO" id="GO:0016746">
    <property type="term" value="F:acyltransferase activity"/>
    <property type="evidence" value="ECO:0007669"/>
    <property type="project" value="UniProtKB-KW"/>
</dbReference>
<dbReference type="Proteomes" id="UP000230052">
    <property type="component" value="Unassembled WGS sequence"/>
</dbReference>
<sequence>MIDYLIYRLGMFLALHLPLRITYALATIIADIHFFTSKNDRTAVLDNLQLILNKRDKETFRIAKYAFRNFAKYLVDFFRFSEINEYFINENVVLKNIKHLDNALEKGRGVIILSAHLGNWELGGVVSSKLGYKTNVVALDHKNKRINDIFIRQRAMTGVKVISIGMALRKCFIALKKNEILGLLGDRDFSAHGIDIKFFGRTAIMPKGPAAFSIDTGAAIVPGFLLRNPDDTFTFAFEEEINYKPTGDRIKDLRAVTEKIIKVLEDYIREYPEQWYVFRKFWGAA</sequence>
<keyword evidence="4" id="KW-0808">Transferase</keyword>
<evidence type="ECO:0000313" key="8">
    <source>
        <dbReference type="Proteomes" id="UP000230052"/>
    </source>
</evidence>
<keyword evidence="2" id="KW-1003">Cell membrane</keyword>
<dbReference type="GO" id="GO:0005886">
    <property type="term" value="C:plasma membrane"/>
    <property type="evidence" value="ECO:0007669"/>
    <property type="project" value="UniProtKB-SubCell"/>
</dbReference>
<keyword evidence="5" id="KW-0472">Membrane</keyword>
<reference evidence="7 8" key="1">
    <citation type="submission" date="2017-09" db="EMBL/GenBank/DDBJ databases">
        <title>Depth-based differentiation of microbial function through sediment-hosted aquifers and enrichment of novel symbionts in the deep terrestrial subsurface.</title>
        <authorList>
            <person name="Probst A.J."/>
            <person name="Ladd B."/>
            <person name="Jarett J.K."/>
            <person name="Geller-Mcgrath D.E."/>
            <person name="Sieber C.M."/>
            <person name="Emerson J.B."/>
            <person name="Anantharaman K."/>
            <person name="Thomas B.C."/>
            <person name="Malmstrom R."/>
            <person name="Stieglmeier M."/>
            <person name="Klingl A."/>
            <person name="Woyke T."/>
            <person name="Ryan C.M."/>
            <person name="Banfield J.F."/>
        </authorList>
    </citation>
    <scope>NUCLEOTIDE SEQUENCE [LARGE SCALE GENOMIC DNA]</scope>
    <source>
        <strain evidence="7">CG07_land_8_20_14_0_80_42_15</strain>
    </source>
</reference>
<evidence type="ECO:0000256" key="5">
    <source>
        <dbReference type="ARBA" id="ARBA00023136"/>
    </source>
</evidence>
<evidence type="ECO:0000313" key="7">
    <source>
        <dbReference type="EMBL" id="PIU42364.1"/>
    </source>
</evidence>
<protein>
    <recommendedName>
        <fullName evidence="9">Lipid A biosynthesis acyltransferase</fullName>
    </recommendedName>
</protein>
<dbReference type="EMBL" id="PEWV01000008">
    <property type="protein sequence ID" value="PIU42364.1"/>
    <property type="molecule type" value="Genomic_DNA"/>
</dbReference>
<dbReference type="GO" id="GO:0009247">
    <property type="term" value="P:glycolipid biosynthetic process"/>
    <property type="evidence" value="ECO:0007669"/>
    <property type="project" value="UniProtKB-ARBA"/>
</dbReference>
<dbReference type="InterPro" id="IPR004960">
    <property type="entry name" value="LipA_acyltrans"/>
</dbReference>
<evidence type="ECO:0008006" key="9">
    <source>
        <dbReference type="Google" id="ProtNLM"/>
    </source>
</evidence>
<dbReference type="PANTHER" id="PTHR30606:SF10">
    <property type="entry name" value="PHOSPHATIDYLINOSITOL MANNOSIDE ACYLTRANSFERASE"/>
    <property type="match status" value="1"/>
</dbReference>
<proteinExistence type="predicted"/>
<comment type="caution">
    <text evidence="7">The sequence shown here is derived from an EMBL/GenBank/DDBJ whole genome shotgun (WGS) entry which is preliminary data.</text>
</comment>
<organism evidence="7 8">
    <name type="scientific">Candidatus Aquitaenariimonas noxiae</name>
    <dbReference type="NCBI Taxonomy" id="1974741"/>
    <lineage>
        <taxon>Bacteria</taxon>
        <taxon>Pseudomonadati</taxon>
        <taxon>Candidatus Omnitrophota</taxon>
        <taxon>Candidatus Aquitaenariimonas</taxon>
    </lineage>
</organism>
<comment type="subcellular location">
    <subcellularLocation>
        <location evidence="1">Cell inner membrane</location>
    </subcellularLocation>
</comment>
<gene>
    <name evidence="7" type="ORF">COS99_00450</name>
</gene>
<evidence type="ECO:0000256" key="2">
    <source>
        <dbReference type="ARBA" id="ARBA00022475"/>
    </source>
</evidence>
<dbReference type="AlphaFoldDB" id="A0A2J0KYI8"/>
<keyword evidence="3" id="KW-0997">Cell inner membrane</keyword>
<dbReference type="CDD" id="cd07984">
    <property type="entry name" value="LPLAT_LABLAT-like"/>
    <property type="match status" value="1"/>
</dbReference>
<evidence type="ECO:0000256" key="4">
    <source>
        <dbReference type="ARBA" id="ARBA00022679"/>
    </source>
</evidence>
<evidence type="ECO:0000256" key="3">
    <source>
        <dbReference type="ARBA" id="ARBA00022519"/>
    </source>
</evidence>
<keyword evidence="6" id="KW-0012">Acyltransferase</keyword>
<accession>A0A2J0KYI8</accession>
<name>A0A2J0KYI8_9BACT</name>